<organism evidence="4 5">
    <name type="scientific">Mycena rosella</name>
    <name type="common">Pink bonnet</name>
    <name type="synonym">Agaricus rosellus</name>
    <dbReference type="NCBI Taxonomy" id="1033263"/>
    <lineage>
        <taxon>Eukaryota</taxon>
        <taxon>Fungi</taxon>
        <taxon>Dikarya</taxon>
        <taxon>Basidiomycota</taxon>
        <taxon>Agaricomycotina</taxon>
        <taxon>Agaricomycetes</taxon>
        <taxon>Agaricomycetidae</taxon>
        <taxon>Agaricales</taxon>
        <taxon>Marasmiineae</taxon>
        <taxon>Mycenaceae</taxon>
        <taxon>Mycena</taxon>
    </lineage>
</organism>
<feature type="compositionally biased region" description="Acidic residues" evidence="1">
    <location>
        <begin position="975"/>
        <end position="984"/>
    </location>
</feature>
<dbReference type="InterPro" id="IPR021819">
    <property type="entry name" value="Far11/STRP_C"/>
</dbReference>
<evidence type="ECO:0000256" key="1">
    <source>
        <dbReference type="SAM" id="MobiDB-lite"/>
    </source>
</evidence>
<feature type="domain" description="Far11/STRP C-terminal" evidence="3">
    <location>
        <begin position="379"/>
        <end position="859"/>
    </location>
</feature>
<accession>A0AAD7DCK0</accession>
<dbReference type="Proteomes" id="UP001221757">
    <property type="component" value="Unassembled WGS sequence"/>
</dbReference>
<dbReference type="PANTHER" id="PTHR13239:SF4">
    <property type="entry name" value="AT25231P"/>
    <property type="match status" value="1"/>
</dbReference>
<feature type="compositionally biased region" description="Pro residues" evidence="1">
    <location>
        <begin position="330"/>
        <end position="347"/>
    </location>
</feature>
<evidence type="ECO:0000259" key="2">
    <source>
        <dbReference type="SMART" id="SM01292"/>
    </source>
</evidence>
<dbReference type="Pfam" id="PF07923">
    <property type="entry name" value="N1221"/>
    <property type="match status" value="1"/>
</dbReference>
<dbReference type="InterPro" id="IPR012486">
    <property type="entry name" value="Far11/STRP_N"/>
</dbReference>
<name>A0AAD7DCK0_MYCRO</name>
<gene>
    <name evidence="4" type="ORF">B0H17DRAFT_1068799</name>
</gene>
<sequence>MNEIEEFYSYVEMPQVAENLKAWEGSFPGAWTKSTLATRKAHVEVLLESLEHRNAEIRFTNARRLFYIVQGTFAETVSPEHQLHWIFENCKIVRSANGVSTIIEAMKIASSKHDLLCGLSDAEAAHFHISATEKADFIEEVTTEISVYLGMLYHLVEIFKGHDDFADELMSFDPPLPVYLFTVVSGLRDKSARGYPVKKLLLVLWKTLLSCCGGIRDHARVKKLARELAGLQTAVDGGEANIKSTPLDIETFRQETAVKYPTFTAPMQPASVPPLFEIAAPKPIPITTSRLAQAYSPIPIRHHYHHDDSDAGLPHGGGPHPFHPQQPGHRPNPQPATPAPTPPPPSPKPKKQQYQTDQTRPFLFPFSRNRFDKDARLVPFAVDEADRLYSRHMYVSLALSQMWRTREDCMTAESGLEHMPGSEGQFESSTFISKDPEAAEPLPDIALLDAKIAEATKAMEEGETAADKRKARERREDLMRLKRVEQIYSAVLPVLSGWVLVLLKLLLATVSASTNMQPPQSSASNVFPPGVASPQDQPPPPPPTSDEIDVTRHREITSKAVSAILLLVLKWFKVSHIMKFHHLGQHLLDTNCLLLILKMFSLQDLAAIVVSKADSPDNNFFRYCMLRFAQNPQPMLPAESQVRPSRHTVVKTRTLPNGEKHEEEVDMVTEFSWRNFFSTINFAKIMQKLSKNRSHRIWMLIQYKSSPVLKRALKVQHPMFQLHILKLIKSQVPFCGRKWRQTNMKVITSIYLNCRPDLRDEWLTGTEVDDASDAQVLILAVKLCVVFKIHNNRRYGPMASVNQHGPVHRRSGSIARAHAADGTPNLVDADVFPPSRSQAPDPSIFLPYITEDIAFEEEYEEYLSDLGWSDEQTDGPLFGGTSAWHRLPSFAGDIGDGISDSESIASIGELGDDARLDPSRDDPAVVDENLNNWEHMSPKTMAALPKSPAGGRRSSQGGGLRPVLPFGLDDAVAVDMDDEEDEVELGPMPREQTGFTSGAGVDEVEYAYG</sequence>
<dbReference type="Pfam" id="PF11882">
    <property type="entry name" value="DUF3402"/>
    <property type="match status" value="1"/>
</dbReference>
<dbReference type="GO" id="GO:0005829">
    <property type="term" value="C:cytosol"/>
    <property type="evidence" value="ECO:0007669"/>
    <property type="project" value="TreeGrafter"/>
</dbReference>
<evidence type="ECO:0000313" key="5">
    <source>
        <dbReference type="Proteomes" id="UP001221757"/>
    </source>
</evidence>
<feature type="region of interest" description="Disordered" evidence="1">
    <location>
        <begin position="302"/>
        <end position="356"/>
    </location>
</feature>
<dbReference type="SMART" id="SM01292">
    <property type="entry name" value="N1221"/>
    <property type="match status" value="1"/>
</dbReference>
<dbReference type="GO" id="GO:0007010">
    <property type="term" value="P:cytoskeleton organization"/>
    <property type="evidence" value="ECO:0007669"/>
    <property type="project" value="TreeGrafter"/>
</dbReference>
<dbReference type="PANTHER" id="PTHR13239">
    <property type="entry name" value="PROTEIN REQUIRED FOR HYPHAL ANASTOMOSIS HAM-2"/>
    <property type="match status" value="1"/>
</dbReference>
<feature type="region of interest" description="Disordered" evidence="1">
    <location>
        <begin position="943"/>
        <end position="1009"/>
    </location>
</feature>
<evidence type="ECO:0000259" key="3">
    <source>
        <dbReference type="SMART" id="SM01293"/>
    </source>
</evidence>
<protein>
    <recommendedName>
        <fullName evidence="6">N1221-domain-containing protein</fullName>
    </recommendedName>
</protein>
<dbReference type="AlphaFoldDB" id="A0AAD7DCK0"/>
<dbReference type="SMART" id="SM01293">
    <property type="entry name" value="DUF3402"/>
    <property type="match status" value="1"/>
</dbReference>
<reference evidence="4" key="1">
    <citation type="submission" date="2023-03" db="EMBL/GenBank/DDBJ databases">
        <title>Massive genome expansion in bonnet fungi (Mycena s.s.) driven by repeated elements and novel gene families across ecological guilds.</title>
        <authorList>
            <consortium name="Lawrence Berkeley National Laboratory"/>
            <person name="Harder C.B."/>
            <person name="Miyauchi S."/>
            <person name="Viragh M."/>
            <person name="Kuo A."/>
            <person name="Thoen E."/>
            <person name="Andreopoulos B."/>
            <person name="Lu D."/>
            <person name="Skrede I."/>
            <person name="Drula E."/>
            <person name="Henrissat B."/>
            <person name="Morin E."/>
            <person name="Kohler A."/>
            <person name="Barry K."/>
            <person name="LaButti K."/>
            <person name="Morin E."/>
            <person name="Salamov A."/>
            <person name="Lipzen A."/>
            <person name="Mereny Z."/>
            <person name="Hegedus B."/>
            <person name="Baldrian P."/>
            <person name="Stursova M."/>
            <person name="Weitz H."/>
            <person name="Taylor A."/>
            <person name="Grigoriev I.V."/>
            <person name="Nagy L.G."/>
            <person name="Martin F."/>
            <person name="Kauserud H."/>
        </authorList>
    </citation>
    <scope>NUCLEOTIDE SEQUENCE</scope>
    <source>
        <strain evidence="4">CBHHK067</strain>
    </source>
</reference>
<evidence type="ECO:0000313" key="4">
    <source>
        <dbReference type="EMBL" id="KAJ7688459.1"/>
    </source>
</evidence>
<feature type="domain" description="Far11/STRP N-terminal" evidence="2">
    <location>
        <begin position="1"/>
        <end position="278"/>
    </location>
</feature>
<feature type="region of interest" description="Disordered" evidence="1">
    <location>
        <begin position="517"/>
        <end position="548"/>
    </location>
</feature>
<keyword evidence="5" id="KW-1185">Reference proteome</keyword>
<dbReference type="InterPro" id="IPR040185">
    <property type="entry name" value="Far11/STRP"/>
</dbReference>
<dbReference type="EMBL" id="JARKIE010000079">
    <property type="protein sequence ID" value="KAJ7688459.1"/>
    <property type="molecule type" value="Genomic_DNA"/>
</dbReference>
<comment type="caution">
    <text evidence="4">The sequence shown here is derived from an EMBL/GenBank/DDBJ whole genome shotgun (WGS) entry which is preliminary data.</text>
</comment>
<evidence type="ECO:0008006" key="6">
    <source>
        <dbReference type="Google" id="ProtNLM"/>
    </source>
</evidence>
<proteinExistence type="predicted"/>